<dbReference type="SMART" id="SM00448">
    <property type="entry name" value="REC"/>
    <property type="match status" value="1"/>
</dbReference>
<dbReference type="Gene3D" id="3.40.50.2300">
    <property type="match status" value="1"/>
</dbReference>
<evidence type="ECO:0000313" key="4">
    <source>
        <dbReference type="EMBL" id="MXP41077.1"/>
    </source>
</evidence>
<dbReference type="InterPro" id="IPR001789">
    <property type="entry name" value="Sig_transdc_resp-reg_receiver"/>
</dbReference>
<evidence type="ECO:0000259" key="3">
    <source>
        <dbReference type="PROSITE" id="PS50110"/>
    </source>
</evidence>
<dbReference type="AlphaFoldDB" id="A0A6I4UUB1"/>
<proteinExistence type="predicted"/>
<dbReference type="PANTHER" id="PTHR44591">
    <property type="entry name" value="STRESS RESPONSE REGULATOR PROTEIN 1"/>
    <property type="match status" value="1"/>
</dbReference>
<keyword evidence="1 2" id="KW-0597">Phosphoprotein</keyword>
<dbReference type="InterPro" id="IPR050595">
    <property type="entry name" value="Bact_response_regulator"/>
</dbReference>
<dbReference type="Pfam" id="PF00072">
    <property type="entry name" value="Response_reg"/>
    <property type="match status" value="1"/>
</dbReference>
<protein>
    <submittedName>
        <fullName evidence="4">Response regulator</fullName>
    </submittedName>
</protein>
<dbReference type="InterPro" id="IPR011006">
    <property type="entry name" value="CheY-like_superfamily"/>
</dbReference>
<feature type="modified residue" description="4-aspartylphosphate" evidence="2">
    <location>
        <position position="55"/>
    </location>
</feature>
<feature type="domain" description="Response regulatory" evidence="3">
    <location>
        <begin position="5"/>
        <end position="115"/>
    </location>
</feature>
<keyword evidence="5" id="KW-1185">Reference proteome</keyword>
<sequence length="122" mass="13301">MALRSALLLEDEPIVGFALEDMLLELGFEEAELATTIQQAFEYLESRQPDVAILDVNIHGERSYAVATALKQSGIPFVFATGYGDAEHPQSLREVPTLTKPYSLSDLRDVLAAVHPGAANED</sequence>
<dbReference type="RefSeq" id="WP_160745911.1">
    <property type="nucleotide sequence ID" value="NZ_WTYK01000002.1"/>
</dbReference>
<evidence type="ECO:0000256" key="1">
    <source>
        <dbReference type="ARBA" id="ARBA00022553"/>
    </source>
</evidence>
<dbReference type="PANTHER" id="PTHR44591:SF24">
    <property type="entry name" value="PROTEIN-GLUTAMATE METHYLESTERASE_PROTEIN-GLUTAMINE GLUTAMINASE 1"/>
    <property type="match status" value="1"/>
</dbReference>
<accession>A0A6I4UUB1</accession>
<evidence type="ECO:0000313" key="5">
    <source>
        <dbReference type="Proteomes" id="UP000469159"/>
    </source>
</evidence>
<dbReference type="Proteomes" id="UP000469159">
    <property type="component" value="Unassembled WGS sequence"/>
</dbReference>
<name>A0A6I4UUB1_9SPHN</name>
<gene>
    <name evidence="4" type="ORF">GRI75_05380</name>
</gene>
<reference evidence="4 5" key="1">
    <citation type="submission" date="2019-12" db="EMBL/GenBank/DDBJ databases">
        <title>Genomic-based taxomic classification of the family Erythrobacteraceae.</title>
        <authorList>
            <person name="Xu L."/>
        </authorList>
    </citation>
    <scope>NUCLEOTIDE SEQUENCE [LARGE SCALE GENOMIC DNA]</scope>
    <source>
        <strain evidence="4 5">MCCC 1K02066</strain>
    </source>
</reference>
<comment type="caution">
    <text evidence="4">The sequence shown here is derived from an EMBL/GenBank/DDBJ whole genome shotgun (WGS) entry which is preliminary data.</text>
</comment>
<dbReference type="GO" id="GO:0000160">
    <property type="term" value="P:phosphorelay signal transduction system"/>
    <property type="evidence" value="ECO:0007669"/>
    <property type="project" value="InterPro"/>
</dbReference>
<dbReference type="EMBL" id="WTYK01000002">
    <property type="protein sequence ID" value="MXP41077.1"/>
    <property type="molecule type" value="Genomic_DNA"/>
</dbReference>
<dbReference type="OrthoDB" id="582170at2"/>
<organism evidence="4 5">
    <name type="scientific">Croceibacterium soli</name>
    <dbReference type="NCBI Taxonomy" id="1739690"/>
    <lineage>
        <taxon>Bacteria</taxon>
        <taxon>Pseudomonadati</taxon>
        <taxon>Pseudomonadota</taxon>
        <taxon>Alphaproteobacteria</taxon>
        <taxon>Sphingomonadales</taxon>
        <taxon>Erythrobacteraceae</taxon>
        <taxon>Croceibacterium</taxon>
    </lineage>
</organism>
<dbReference type="PROSITE" id="PS50110">
    <property type="entry name" value="RESPONSE_REGULATORY"/>
    <property type="match status" value="1"/>
</dbReference>
<evidence type="ECO:0000256" key="2">
    <source>
        <dbReference type="PROSITE-ProRule" id="PRU00169"/>
    </source>
</evidence>
<dbReference type="SUPFAM" id="SSF52172">
    <property type="entry name" value="CheY-like"/>
    <property type="match status" value="1"/>
</dbReference>